<reference evidence="2 3" key="1">
    <citation type="journal article" date="2021" name="Environ. Microbiol.">
        <title>Gene family expansions and transcriptome signatures uncover fungal adaptations to wood decay.</title>
        <authorList>
            <person name="Hage H."/>
            <person name="Miyauchi S."/>
            <person name="Viragh M."/>
            <person name="Drula E."/>
            <person name="Min B."/>
            <person name="Chaduli D."/>
            <person name="Navarro D."/>
            <person name="Favel A."/>
            <person name="Norest M."/>
            <person name="Lesage-Meessen L."/>
            <person name="Balint B."/>
            <person name="Merenyi Z."/>
            <person name="de Eugenio L."/>
            <person name="Morin E."/>
            <person name="Martinez A.T."/>
            <person name="Baldrian P."/>
            <person name="Stursova M."/>
            <person name="Martinez M.J."/>
            <person name="Novotny C."/>
            <person name="Magnuson J.K."/>
            <person name="Spatafora J.W."/>
            <person name="Maurice S."/>
            <person name="Pangilinan J."/>
            <person name="Andreopoulos W."/>
            <person name="LaButti K."/>
            <person name="Hundley H."/>
            <person name="Na H."/>
            <person name="Kuo A."/>
            <person name="Barry K."/>
            <person name="Lipzen A."/>
            <person name="Henrissat B."/>
            <person name="Riley R."/>
            <person name="Ahrendt S."/>
            <person name="Nagy L.G."/>
            <person name="Grigoriev I.V."/>
            <person name="Martin F."/>
            <person name="Rosso M.N."/>
        </authorList>
    </citation>
    <scope>NUCLEOTIDE SEQUENCE [LARGE SCALE GENOMIC DNA]</scope>
    <source>
        <strain evidence="2 3">CIRM-BRFM 1785</strain>
    </source>
</reference>
<comment type="caution">
    <text evidence="2">The sequence shown here is derived from an EMBL/GenBank/DDBJ whole genome shotgun (WGS) entry which is preliminary data.</text>
</comment>
<protein>
    <recommendedName>
        <fullName evidence="4">F-box domain-containing protein</fullName>
    </recommendedName>
</protein>
<evidence type="ECO:0008006" key="4">
    <source>
        <dbReference type="Google" id="ProtNLM"/>
    </source>
</evidence>
<proteinExistence type="predicted"/>
<feature type="region of interest" description="Disordered" evidence="1">
    <location>
        <begin position="1"/>
        <end position="22"/>
    </location>
</feature>
<dbReference type="RefSeq" id="XP_047773280.1">
    <property type="nucleotide sequence ID" value="XM_047918288.1"/>
</dbReference>
<organism evidence="2 3">
    <name type="scientific">Rhodofomes roseus</name>
    <dbReference type="NCBI Taxonomy" id="34475"/>
    <lineage>
        <taxon>Eukaryota</taxon>
        <taxon>Fungi</taxon>
        <taxon>Dikarya</taxon>
        <taxon>Basidiomycota</taxon>
        <taxon>Agaricomycotina</taxon>
        <taxon>Agaricomycetes</taxon>
        <taxon>Polyporales</taxon>
        <taxon>Rhodofomes</taxon>
    </lineage>
</organism>
<dbReference type="GeneID" id="71999020"/>
<dbReference type="EMBL" id="JADCUA010000035">
    <property type="protein sequence ID" value="KAH9829917.1"/>
    <property type="molecule type" value="Genomic_DNA"/>
</dbReference>
<evidence type="ECO:0000256" key="1">
    <source>
        <dbReference type="SAM" id="MobiDB-lite"/>
    </source>
</evidence>
<accession>A0ABQ8JZU5</accession>
<evidence type="ECO:0000313" key="3">
    <source>
        <dbReference type="Proteomes" id="UP000814176"/>
    </source>
</evidence>
<name>A0ABQ8JZU5_9APHY</name>
<evidence type="ECO:0000313" key="2">
    <source>
        <dbReference type="EMBL" id="KAH9829917.1"/>
    </source>
</evidence>
<gene>
    <name evidence="2" type="ORF">C8Q71DRAFT_394690</name>
</gene>
<sequence>MKEDALTGMTAAGGSPQDAPAPRLPTEICGRIIDHVAAGLDIAYLLDGNPHLLALRSCALVCRDWYYHTWYHLRQRVHLRDRDNVRSLSRTLRDRPRLRDVVQQVIISGRASRQQSMVQHLGLFTAMLAGKLLALQTITIKDAEWTVGSMRMEGFGYLATFNLVRHLEIINVTVPSIAHLAHLISALPGLSFLRLLVVNCSLQKHPASLVSLPLNSANLDSIDVRWVAPAIEEFLVRIIQEASRVRCLEFGVASEVNIVSMGSRSQTLLDAGAASVEDLQLWISPNLSASGSTVDAAVERHYNLSRHESLWRLEINLYHPFGLSWISHIISRITSKHLMAMSVMFCIRADHAADDVDRVLTMMEEDNILVQLDDTLQTECFANIAPGGVCLGFDHDGWLSYQKLFGEGTSFRERCNQWDELMIRKLVGCNGRGILTYVVQGLYESR</sequence>
<dbReference type="Proteomes" id="UP000814176">
    <property type="component" value="Unassembled WGS sequence"/>
</dbReference>
<keyword evidence="3" id="KW-1185">Reference proteome</keyword>